<reference evidence="8" key="1">
    <citation type="submission" date="2019-11" db="EMBL/GenBank/DDBJ databases">
        <authorList>
            <person name="Feng L."/>
        </authorList>
    </citation>
    <scope>NUCLEOTIDE SEQUENCE</scope>
    <source>
        <strain evidence="8">BgluceraseaLFYP119</strain>
    </source>
</reference>
<dbReference type="RefSeq" id="WP_156355300.1">
    <property type="nucleotide sequence ID" value="NZ_CACRST010000027.1"/>
</dbReference>
<accession>A0A6N2VIZ7</accession>
<comment type="subcellular location">
    <subcellularLocation>
        <location evidence="1">Cell membrane</location>
        <topology evidence="1">Multi-pass membrane protein</topology>
    </subcellularLocation>
</comment>
<dbReference type="EMBL" id="CACRST010000027">
    <property type="protein sequence ID" value="VYT29910.1"/>
    <property type="molecule type" value="Genomic_DNA"/>
</dbReference>
<dbReference type="GO" id="GO:0015109">
    <property type="term" value="F:chromate transmembrane transporter activity"/>
    <property type="evidence" value="ECO:0007669"/>
    <property type="project" value="InterPro"/>
</dbReference>
<feature type="transmembrane region" description="Helical" evidence="7">
    <location>
        <begin position="169"/>
        <end position="187"/>
    </location>
</feature>
<evidence type="ECO:0000256" key="5">
    <source>
        <dbReference type="ARBA" id="ARBA00022989"/>
    </source>
</evidence>
<feature type="transmembrane region" description="Helical" evidence="7">
    <location>
        <begin position="75"/>
        <end position="97"/>
    </location>
</feature>
<organism evidence="8">
    <name type="scientific">Blautia glucerasea</name>
    <dbReference type="NCBI Taxonomy" id="536633"/>
    <lineage>
        <taxon>Bacteria</taxon>
        <taxon>Bacillati</taxon>
        <taxon>Bacillota</taxon>
        <taxon>Clostridia</taxon>
        <taxon>Lachnospirales</taxon>
        <taxon>Lachnospiraceae</taxon>
        <taxon>Blautia</taxon>
    </lineage>
</organism>
<feature type="transmembrane region" description="Helical" evidence="7">
    <location>
        <begin position="142"/>
        <end position="162"/>
    </location>
</feature>
<dbReference type="Pfam" id="PF02417">
    <property type="entry name" value="Chromate_transp"/>
    <property type="match status" value="1"/>
</dbReference>
<dbReference type="PANTHER" id="PTHR43663">
    <property type="entry name" value="CHROMATE TRANSPORT PROTEIN-RELATED"/>
    <property type="match status" value="1"/>
</dbReference>
<keyword evidence="5 7" id="KW-1133">Transmembrane helix</keyword>
<sequence length="190" mass="20332">MLLLKLFFAFIQVGLFSVGGGYAAIPLIQEQIVDIYGLMTLSEFSDLITVAEMTPGPISINSATFVGMRIAGIPGVLLCTFGCILPSFFICLTLAHFYYKYRSVKGVQIVLGAMRPAVVALIASAGTSILMLGLFQAELPNIVLSDIRWIELVIFAASLFILRKFKTSAIAIILGSGAVGTVLYVLTNAA</sequence>
<evidence type="ECO:0000256" key="7">
    <source>
        <dbReference type="SAM" id="Phobius"/>
    </source>
</evidence>
<keyword evidence="4 7" id="KW-0812">Transmembrane</keyword>
<evidence type="ECO:0000256" key="6">
    <source>
        <dbReference type="ARBA" id="ARBA00023136"/>
    </source>
</evidence>
<keyword evidence="3" id="KW-1003">Cell membrane</keyword>
<evidence type="ECO:0000313" key="8">
    <source>
        <dbReference type="EMBL" id="VYT29910.1"/>
    </source>
</evidence>
<gene>
    <name evidence="8" type="primary">srpC_1</name>
    <name evidence="8" type="ORF">BGLFYP119_00052</name>
</gene>
<protein>
    <submittedName>
        <fullName evidence="8">Putative chromate transport protein</fullName>
    </submittedName>
</protein>
<evidence type="ECO:0000256" key="1">
    <source>
        <dbReference type="ARBA" id="ARBA00004651"/>
    </source>
</evidence>
<feature type="transmembrane region" description="Helical" evidence="7">
    <location>
        <begin position="117"/>
        <end position="136"/>
    </location>
</feature>
<dbReference type="GO" id="GO:0005886">
    <property type="term" value="C:plasma membrane"/>
    <property type="evidence" value="ECO:0007669"/>
    <property type="project" value="UniProtKB-SubCell"/>
</dbReference>
<proteinExistence type="inferred from homology"/>
<evidence type="ECO:0000256" key="4">
    <source>
        <dbReference type="ARBA" id="ARBA00022692"/>
    </source>
</evidence>
<dbReference type="InterPro" id="IPR003370">
    <property type="entry name" value="Chromate_transpt"/>
</dbReference>
<dbReference type="InterPro" id="IPR052518">
    <property type="entry name" value="CHR_Transporter"/>
</dbReference>
<comment type="similarity">
    <text evidence="2">Belongs to the chromate ion transporter (CHR) (TC 2.A.51) family.</text>
</comment>
<dbReference type="AlphaFoldDB" id="A0A6N2VIZ7"/>
<evidence type="ECO:0000256" key="3">
    <source>
        <dbReference type="ARBA" id="ARBA00022475"/>
    </source>
</evidence>
<dbReference type="PANTHER" id="PTHR43663:SF1">
    <property type="entry name" value="CHROMATE TRANSPORTER"/>
    <property type="match status" value="1"/>
</dbReference>
<name>A0A6N2VIZ7_9FIRM</name>
<keyword evidence="6 7" id="KW-0472">Membrane</keyword>
<evidence type="ECO:0000256" key="2">
    <source>
        <dbReference type="ARBA" id="ARBA00005262"/>
    </source>
</evidence>